<reference evidence="3 4" key="1">
    <citation type="submission" date="2006-02" db="EMBL/GenBank/DDBJ databases">
        <authorList>
            <person name="Amann R."/>
            <person name="Ferriera S."/>
            <person name="Johnson J."/>
            <person name="Kravitz S."/>
            <person name="Halpern A."/>
            <person name="Remington K."/>
            <person name="Beeson K."/>
            <person name="Tran B."/>
            <person name="Rogers Y.-H."/>
            <person name="Friedman R."/>
            <person name="Venter J.C."/>
        </authorList>
    </citation>
    <scope>NUCLEOTIDE SEQUENCE [LARGE SCALE GENOMIC DNA]</scope>
    <source>
        <strain evidence="3 4">DSM 3645</strain>
    </source>
</reference>
<evidence type="ECO:0000256" key="1">
    <source>
        <dbReference type="SAM" id="Phobius"/>
    </source>
</evidence>
<sequence>MNVYRRSHHGFTLVELLVVIAIIGVLIALLLPAVQQAREAARRMSCSNNMKQLGLALHNYHDTHLAFPFGSRHLFESSWMLSILPQVEQSSVFDQLEYGDFSGYPNGVNGALLHNWTPDFNWCPSSPANRLNKRDDYGNRFSTTSYVGISGATASATDSTDPTGAGRCGSGTQGYACANGMMVANMVTRMRDTTDGLTNTVIVAEQSAMGKNSTGGLADIRSSYEWGCWGGVGATVPPPQAGASGDSYTWATTPWSRNTTTIRFPIGTLTEGSGNHTDGSNSALHSEHPGGALVLRGDGSVAFAAETMDIAALRNLCIRDDGNVISTPL</sequence>
<dbReference type="HOGENOM" id="CLU_041661_0_0_0"/>
<dbReference type="InterPro" id="IPR045584">
    <property type="entry name" value="Pilin-like"/>
</dbReference>
<accession>A3ZSJ4</accession>
<dbReference type="eggNOG" id="COG2165">
    <property type="taxonomic scope" value="Bacteria"/>
</dbReference>
<dbReference type="PROSITE" id="PS00409">
    <property type="entry name" value="PROKAR_NTER_METHYL"/>
    <property type="match status" value="1"/>
</dbReference>
<dbReference type="SUPFAM" id="SSF54523">
    <property type="entry name" value="Pili subunits"/>
    <property type="match status" value="1"/>
</dbReference>
<keyword evidence="1" id="KW-1133">Transmembrane helix</keyword>
<protein>
    <recommendedName>
        <fullName evidence="2">DUF1559 domain-containing protein</fullName>
    </recommendedName>
</protein>
<dbReference type="Pfam" id="PF07596">
    <property type="entry name" value="SBP_bac_10"/>
    <property type="match status" value="1"/>
</dbReference>
<name>A3ZSJ4_9BACT</name>
<dbReference type="STRING" id="314230.DSM3645_14950"/>
<dbReference type="AlphaFoldDB" id="A3ZSJ4"/>
<comment type="caution">
    <text evidence="3">The sequence shown here is derived from an EMBL/GenBank/DDBJ whole genome shotgun (WGS) entry which is preliminary data.</text>
</comment>
<dbReference type="OrthoDB" id="280382at2"/>
<evidence type="ECO:0000259" key="2">
    <source>
        <dbReference type="Pfam" id="PF07596"/>
    </source>
</evidence>
<dbReference type="PANTHER" id="PTHR30093:SF2">
    <property type="entry name" value="TYPE II SECRETION SYSTEM PROTEIN H"/>
    <property type="match status" value="1"/>
</dbReference>
<feature type="domain" description="DUF1559" evidence="2">
    <location>
        <begin position="35"/>
        <end position="309"/>
    </location>
</feature>
<dbReference type="PANTHER" id="PTHR30093">
    <property type="entry name" value="GENERAL SECRETION PATHWAY PROTEIN G"/>
    <property type="match status" value="1"/>
</dbReference>
<organism evidence="3 4">
    <name type="scientific">Blastopirellula marina DSM 3645</name>
    <dbReference type="NCBI Taxonomy" id="314230"/>
    <lineage>
        <taxon>Bacteria</taxon>
        <taxon>Pseudomonadati</taxon>
        <taxon>Planctomycetota</taxon>
        <taxon>Planctomycetia</taxon>
        <taxon>Pirellulales</taxon>
        <taxon>Pirellulaceae</taxon>
        <taxon>Blastopirellula</taxon>
    </lineage>
</organism>
<keyword evidence="1" id="KW-0472">Membrane</keyword>
<dbReference type="InterPro" id="IPR011453">
    <property type="entry name" value="DUF1559"/>
</dbReference>
<evidence type="ECO:0000313" key="3">
    <source>
        <dbReference type="EMBL" id="EAQ80654.1"/>
    </source>
</evidence>
<keyword evidence="1" id="KW-0812">Transmembrane</keyword>
<dbReference type="Pfam" id="PF07963">
    <property type="entry name" value="N_methyl"/>
    <property type="match status" value="1"/>
</dbReference>
<dbReference type="InterPro" id="IPR012902">
    <property type="entry name" value="N_methyl_site"/>
</dbReference>
<dbReference type="Proteomes" id="UP000004358">
    <property type="component" value="Unassembled WGS sequence"/>
</dbReference>
<gene>
    <name evidence="3" type="ORF">DSM3645_14950</name>
</gene>
<dbReference type="RefSeq" id="WP_002650887.1">
    <property type="nucleotide sequence ID" value="NZ_CH672376.1"/>
</dbReference>
<evidence type="ECO:0000313" key="4">
    <source>
        <dbReference type="Proteomes" id="UP000004358"/>
    </source>
</evidence>
<dbReference type="Gene3D" id="3.30.700.10">
    <property type="entry name" value="Glycoprotein, Type 4 Pilin"/>
    <property type="match status" value="1"/>
</dbReference>
<proteinExistence type="predicted"/>
<feature type="transmembrane region" description="Helical" evidence="1">
    <location>
        <begin position="12"/>
        <end position="34"/>
    </location>
</feature>
<dbReference type="NCBIfam" id="TIGR02532">
    <property type="entry name" value="IV_pilin_GFxxxE"/>
    <property type="match status" value="1"/>
</dbReference>
<dbReference type="EMBL" id="AANZ01000008">
    <property type="protein sequence ID" value="EAQ80654.1"/>
    <property type="molecule type" value="Genomic_DNA"/>
</dbReference>